<dbReference type="Proteomes" id="UP001180020">
    <property type="component" value="Unassembled WGS sequence"/>
</dbReference>
<sequence length="97" mass="11166">MTDLGNLSMSWEDLLSEECLFYTVLLGAMELFYRTSIESHTNSVERLFYTVLPGAVELYYRTSIDSHTNSVMKDLKVNAFNKLRNQSNLGRNMKCAK</sequence>
<dbReference type="AlphaFoldDB" id="A0AAV9FJW5"/>
<gene>
    <name evidence="1" type="ORF">QJS10_CPA01g02780</name>
</gene>
<evidence type="ECO:0000313" key="2">
    <source>
        <dbReference type="Proteomes" id="UP001180020"/>
    </source>
</evidence>
<dbReference type="PANTHER" id="PTHR46774:SF3">
    <property type="entry name" value="CHROMATIN MODIFICATION-RELATED PROTEIN EAF1 A-RELATED"/>
    <property type="match status" value="1"/>
</dbReference>
<dbReference type="InterPro" id="IPR044798">
    <property type="entry name" value="EAF1A/B"/>
</dbReference>
<comment type="caution">
    <text evidence="1">The sequence shown here is derived from an EMBL/GenBank/DDBJ whole genome shotgun (WGS) entry which is preliminary data.</text>
</comment>
<reference evidence="1" key="1">
    <citation type="journal article" date="2023" name="Nat. Commun.">
        <title>Diploid and tetraploid genomes of Acorus and the evolution of monocots.</title>
        <authorList>
            <person name="Ma L."/>
            <person name="Liu K.W."/>
            <person name="Li Z."/>
            <person name="Hsiao Y.Y."/>
            <person name="Qi Y."/>
            <person name="Fu T."/>
            <person name="Tang G.D."/>
            <person name="Zhang D."/>
            <person name="Sun W.H."/>
            <person name="Liu D.K."/>
            <person name="Li Y."/>
            <person name="Chen G.Z."/>
            <person name="Liu X.D."/>
            <person name="Liao X.Y."/>
            <person name="Jiang Y.T."/>
            <person name="Yu X."/>
            <person name="Hao Y."/>
            <person name="Huang J."/>
            <person name="Zhao X.W."/>
            <person name="Ke S."/>
            <person name="Chen Y.Y."/>
            <person name="Wu W.L."/>
            <person name="Hsu J.L."/>
            <person name="Lin Y.F."/>
            <person name="Huang M.D."/>
            <person name="Li C.Y."/>
            <person name="Huang L."/>
            <person name="Wang Z.W."/>
            <person name="Zhao X."/>
            <person name="Zhong W.Y."/>
            <person name="Peng D.H."/>
            <person name="Ahmad S."/>
            <person name="Lan S."/>
            <person name="Zhang J.S."/>
            <person name="Tsai W.C."/>
            <person name="Van de Peer Y."/>
            <person name="Liu Z.J."/>
        </authorList>
    </citation>
    <scope>NUCLEOTIDE SEQUENCE</scope>
    <source>
        <strain evidence="1">CP</strain>
    </source>
</reference>
<reference evidence="1" key="2">
    <citation type="submission" date="2023-06" db="EMBL/GenBank/DDBJ databases">
        <authorList>
            <person name="Ma L."/>
            <person name="Liu K.-W."/>
            <person name="Li Z."/>
            <person name="Hsiao Y.-Y."/>
            <person name="Qi Y."/>
            <person name="Fu T."/>
            <person name="Tang G."/>
            <person name="Zhang D."/>
            <person name="Sun W.-H."/>
            <person name="Liu D.-K."/>
            <person name="Li Y."/>
            <person name="Chen G.-Z."/>
            <person name="Liu X.-D."/>
            <person name="Liao X.-Y."/>
            <person name="Jiang Y.-T."/>
            <person name="Yu X."/>
            <person name="Hao Y."/>
            <person name="Huang J."/>
            <person name="Zhao X.-W."/>
            <person name="Ke S."/>
            <person name="Chen Y.-Y."/>
            <person name="Wu W.-L."/>
            <person name="Hsu J.-L."/>
            <person name="Lin Y.-F."/>
            <person name="Huang M.-D."/>
            <person name="Li C.-Y."/>
            <person name="Huang L."/>
            <person name="Wang Z.-W."/>
            <person name="Zhao X."/>
            <person name="Zhong W.-Y."/>
            <person name="Peng D.-H."/>
            <person name="Ahmad S."/>
            <person name="Lan S."/>
            <person name="Zhang J.-S."/>
            <person name="Tsai W.-C."/>
            <person name="Van De Peer Y."/>
            <person name="Liu Z.-J."/>
        </authorList>
    </citation>
    <scope>NUCLEOTIDE SEQUENCE</scope>
    <source>
        <strain evidence="1">CP</strain>
        <tissue evidence="1">Leaves</tissue>
    </source>
</reference>
<evidence type="ECO:0000313" key="1">
    <source>
        <dbReference type="EMBL" id="KAK1325966.1"/>
    </source>
</evidence>
<dbReference type="EMBL" id="JAUJYO010000001">
    <property type="protein sequence ID" value="KAK1325966.1"/>
    <property type="molecule type" value="Genomic_DNA"/>
</dbReference>
<keyword evidence="2" id="KW-1185">Reference proteome</keyword>
<proteinExistence type="predicted"/>
<organism evidence="1 2">
    <name type="scientific">Acorus calamus</name>
    <name type="common">Sweet flag</name>
    <dbReference type="NCBI Taxonomy" id="4465"/>
    <lineage>
        <taxon>Eukaryota</taxon>
        <taxon>Viridiplantae</taxon>
        <taxon>Streptophyta</taxon>
        <taxon>Embryophyta</taxon>
        <taxon>Tracheophyta</taxon>
        <taxon>Spermatophyta</taxon>
        <taxon>Magnoliopsida</taxon>
        <taxon>Liliopsida</taxon>
        <taxon>Acoraceae</taxon>
        <taxon>Acorus</taxon>
    </lineage>
</organism>
<protein>
    <submittedName>
        <fullName evidence="1">Uncharacterized protein</fullName>
    </submittedName>
</protein>
<accession>A0AAV9FJW5</accession>
<dbReference type="PANTHER" id="PTHR46774">
    <property type="entry name" value="CHROMATIN MODIFICATION-RELATED PROTEIN EAF1 A-RELATED"/>
    <property type="match status" value="1"/>
</dbReference>
<name>A0AAV9FJW5_ACOCL</name>
<dbReference type="GO" id="GO:0035267">
    <property type="term" value="C:NuA4 histone acetyltransferase complex"/>
    <property type="evidence" value="ECO:0007669"/>
    <property type="project" value="InterPro"/>
</dbReference>